<organism evidence="2 5">
    <name type="scientific">Pediococcus damnosus</name>
    <dbReference type="NCBI Taxonomy" id="51663"/>
    <lineage>
        <taxon>Bacteria</taxon>
        <taxon>Bacillati</taxon>
        <taxon>Bacillota</taxon>
        <taxon>Bacilli</taxon>
        <taxon>Lactobacillales</taxon>
        <taxon>Lactobacillaceae</taxon>
        <taxon>Pediococcus</taxon>
    </lineage>
</organism>
<evidence type="ECO:0000256" key="1">
    <source>
        <dbReference type="SAM" id="Phobius"/>
    </source>
</evidence>
<evidence type="ECO:0000313" key="2">
    <source>
        <dbReference type="EMBL" id="AMV63345.1"/>
    </source>
</evidence>
<keyword evidence="1" id="KW-1133">Transmembrane helix</keyword>
<reference evidence="4 5" key="1">
    <citation type="journal article" date="2016" name="PLoS ONE">
        <title>The Identification of Novel Diagnostic Marker Genes for the Detection of Beer Spoiling Pediococcus damnosus Strains Using the BlAst Diagnostic Gene findEr.</title>
        <authorList>
            <person name="Behr J."/>
            <person name="Geissler A.J."/>
            <person name="Schmid J."/>
            <person name="Zehe A."/>
            <person name="Vogel R.F."/>
        </authorList>
    </citation>
    <scope>NUCLEOTIDE SEQUENCE [LARGE SCALE GENOMIC DNA]</scope>
    <source>
        <strain evidence="2 5">TMW 2.1533</strain>
        <strain evidence="3 4">TMW 2.1535</strain>
    </source>
</reference>
<evidence type="ECO:0000313" key="3">
    <source>
        <dbReference type="EMBL" id="AMV66754.1"/>
    </source>
</evidence>
<feature type="transmembrane region" description="Helical" evidence="1">
    <location>
        <begin position="6"/>
        <end position="29"/>
    </location>
</feature>
<protein>
    <submittedName>
        <fullName evidence="2">Uncharacterized protein</fullName>
    </submittedName>
</protein>
<proteinExistence type="predicted"/>
<name>A0AAC9FJC2_9LACO</name>
<dbReference type="GeneID" id="74305990"/>
<dbReference type="EMBL" id="CP012275">
    <property type="protein sequence ID" value="AMV63345.1"/>
    <property type="molecule type" value="Genomic_DNA"/>
</dbReference>
<dbReference type="EMBL" id="CP012288">
    <property type="protein sequence ID" value="AMV66754.1"/>
    <property type="molecule type" value="Genomic_DNA"/>
</dbReference>
<evidence type="ECO:0000313" key="4">
    <source>
        <dbReference type="Proteomes" id="UP000076244"/>
    </source>
</evidence>
<dbReference type="Proteomes" id="UP000076405">
    <property type="component" value="Chromosome"/>
</dbReference>
<dbReference type="AlphaFoldDB" id="A0AAC9FJC2"/>
<keyword evidence="1" id="KW-0812">Transmembrane</keyword>
<sequence>MGGTVGIVLVGLVVRAIEIGAVIYFFYLLHRIVKLLEKISNRQ</sequence>
<dbReference type="KEGG" id="pdm:ADU72_0809"/>
<dbReference type="Proteomes" id="UP000076244">
    <property type="component" value="Chromosome"/>
</dbReference>
<keyword evidence="4" id="KW-1185">Reference proteome</keyword>
<keyword evidence="1" id="KW-0472">Membrane</keyword>
<evidence type="ECO:0000313" key="5">
    <source>
        <dbReference type="Proteomes" id="UP000076405"/>
    </source>
</evidence>
<dbReference type="RefSeq" id="WP_257722204.1">
    <property type="nucleotide sequence ID" value="NZ_BAAAXI010000164.1"/>
</dbReference>
<accession>A0AAC9FJC2</accession>
<gene>
    <name evidence="2" type="ORF">ADU70_1879</name>
    <name evidence="3" type="ORF">ADU72_0809</name>
</gene>